<keyword evidence="6 7" id="KW-0694">RNA-binding</keyword>
<dbReference type="PANTHER" id="PTHR33992">
    <property type="entry name" value="RIBONUCLEASE P PROTEIN COMPONENT"/>
    <property type="match status" value="1"/>
</dbReference>
<dbReference type="FunCoup" id="D1C665">
    <property type="interactions" value="220"/>
</dbReference>
<evidence type="ECO:0000256" key="8">
    <source>
        <dbReference type="NCBIfam" id="TIGR00188"/>
    </source>
</evidence>
<dbReference type="AlphaFoldDB" id="D1C665"/>
<evidence type="ECO:0000256" key="1">
    <source>
        <dbReference type="ARBA" id="ARBA00002663"/>
    </source>
</evidence>
<dbReference type="InParanoid" id="D1C665"/>
<dbReference type="Gene3D" id="3.30.230.10">
    <property type="match status" value="1"/>
</dbReference>
<dbReference type="InterPro" id="IPR020539">
    <property type="entry name" value="RNase_P_CS"/>
</dbReference>
<evidence type="ECO:0000256" key="2">
    <source>
        <dbReference type="ARBA" id="ARBA00022694"/>
    </source>
</evidence>
<protein>
    <recommendedName>
        <fullName evidence="7 8">Ribonuclease P protein component</fullName>
        <shortName evidence="7">RNase P protein</shortName>
        <shortName evidence="7">RNaseP protein</shortName>
        <ecNumber evidence="7 8">3.1.26.5</ecNumber>
    </recommendedName>
    <alternativeName>
        <fullName evidence="7">Protein C5</fullName>
    </alternativeName>
</protein>
<keyword evidence="2 7" id="KW-0819">tRNA processing</keyword>
<reference evidence="9 10" key="2">
    <citation type="journal article" date="2010" name="Stand. Genomic Sci.">
        <title>Complete genome sequence of Desulfohalobium retbaense type strain (HR(100)).</title>
        <authorList>
            <person name="Spring S."/>
            <person name="Nolan M."/>
            <person name="Lapidus A."/>
            <person name="Glavina Del Rio T."/>
            <person name="Copeland A."/>
            <person name="Tice H."/>
            <person name="Cheng J.F."/>
            <person name="Lucas S."/>
            <person name="Land M."/>
            <person name="Chen F."/>
            <person name="Bruce D."/>
            <person name="Goodwin L."/>
            <person name="Pitluck S."/>
            <person name="Ivanova N."/>
            <person name="Mavromatis K."/>
            <person name="Mikhailova N."/>
            <person name="Pati A."/>
            <person name="Chen A."/>
            <person name="Palaniappan K."/>
            <person name="Hauser L."/>
            <person name="Chang Y.J."/>
            <person name="Jeffries C.D."/>
            <person name="Munk C."/>
            <person name="Kiss H."/>
            <person name="Chain P."/>
            <person name="Han C."/>
            <person name="Brettin T."/>
            <person name="Detter J.C."/>
            <person name="Schuler E."/>
            <person name="Goker M."/>
            <person name="Rohde M."/>
            <person name="Bristow J."/>
            <person name="Eisen J.A."/>
            <person name="Markowitz V."/>
            <person name="Hugenholtz P."/>
            <person name="Kyrpides N.C."/>
            <person name="Klenk H.P."/>
        </authorList>
    </citation>
    <scope>NUCLEOTIDE SEQUENCE [LARGE SCALE GENOMIC DNA]</scope>
    <source>
        <strain evidence="10">ATCC 49802 / DSM 20745 / S 6022</strain>
    </source>
</reference>
<evidence type="ECO:0000313" key="9">
    <source>
        <dbReference type="EMBL" id="ACZ37603.1"/>
    </source>
</evidence>
<reference evidence="10" key="1">
    <citation type="submission" date="2009-11" db="EMBL/GenBank/DDBJ databases">
        <title>The complete chromosome 1 of Sphaerobacter thermophilus DSM 20745.</title>
        <authorList>
            <person name="Lucas S."/>
            <person name="Copeland A."/>
            <person name="Lapidus A."/>
            <person name="Glavina del Rio T."/>
            <person name="Dalin E."/>
            <person name="Tice H."/>
            <person name="Bruce D."/>
            <person name="Goodwin L."/>
            <person name="Pitluck S."/>
            <person name="Kyrpides N."/>
            <person name="Mavromatis K."/>
            <person name="Ivanova N."/>
            <person name="Mikhailova N."/>
            <person name="LaButti K.M."/>
            <person name="Clum A."/>
            <person name="Sun H.I."/>
            <person name="Brettin T."/>
            <person name="Detter J.C."/>
            <person name="Han C."/>
            <person name="Larimer F."/>
            <person name="Land M."/>
            <person name="Hauser L."/>
            <person name="Markowitz V."/>
            <person name="Cheng J.F."/>
            <person name="Hugenholtz P."/>
            <person name="Woyke T."/>
            <person name="Wu D."/>
            <person name="Steenblock K."/>
            <person name="Schneider S."/>
            <person name="Pukall R."/>
            <person name="Goeker M."/>
            <person name="Klenk H.P."/>
            <person name="Eisen J.A."/>
        </authorList>
    </citation>
    <scope>NUCLEOTIDE SEQUENCE [LARGE SCALE GENOMIC DNA]</scope>
    <source>
        <strain evidence="10">ATCC 49802 / DSM 20745 / S 6022</strain>
    </source>
</reference>
<dbReference type="SUPFAM" id="SSF54211">
    <property type="entry name" value="Ribosomal protein S5 domain 2-like"/>
    <property type="match status" value="1"/>
</dbReference>
<dbReference type="OrthoDB" id="166028at2"/>
<name>D1C665_SPHTD</name>
<keyword evidence="5 7" id="KW-0378">Hydrolase</keyword>
<evidence type="ECO:0000256" key="4">
    <source>
        <dbReference type="ARBA" id="ARBA00022759"/>
    </source>
</evidence>
<comment type="catalytic activity">
    <reaction evidence="7">
        <text>Endonucleolytic cleavage of RNA, removing 5'-extranucleotides from tRNA precursor.</text>
        <dbReference type="EC" id="3.1.26.5"/>
    </reaction>
</comment>
<dbReference type="InterPro" id="IPR020568">
    <property type="entry name" value="Ribosomal_Su5_D2-typ_SF"/>
</dbReference>
<dbReference type="STRING" id="479434.Sthe_0164"/>
<comment type="subunit">
    <text evidence="7">Consists of a catalytic RNA component (M1 or rnpB) and a protein subunit.</text>
</comment>
<dbReference type="GO" id="GO:0000049">
    <property type="term" value="F:tRNA binding"/>
    <property type="evidence" value="ECO:0007669"/>
    <property type="project" value="UniProtKB-UniRule"/>
</dbReference>
<sequence length="129" mass="14581">MIARALRLRRPFEFERVRKQGRSWATPLVVMAVLPNDLEHNRYGFAVGRRIGKATARNRVKRWMREAVRHLHPRLRQGYDIVFIARGAVASPDVTYHQVFDAIATLTARAKLQTAAPAPPASGTRGTPE</sequence>
<dbReference type="PROSITE" id="PS00648">
    <property type="entry name" value="RIBONUCLEASE_P"/>
    <property type="match status" value="1"/>
</dbReference>
<keyword evidence="4 7" id="KW-0255">Endonuclease</keyword>
<dbReference type="EMBL" id="CP001823">
    <property type="protein sequence ID" value="ACZ37603.1"/>
    <property type="molecule type" value="Genomic_DNA"/>
</dbReference>
<dbReference type="KEGG" id="sti:Sthe_0164"/>
<dbReference type="GO" id="GO:0042781">
    <property type="term" value="F:3'-tRNA processing endoribonuclease activity"/>
    <property type="evidence" value="ECO:0007669"/>
    <property type="project" value="TreeGrafter"/>
</dbReference>
<evidence type="ECO:0000256" key="6">
    <source>
        <dbReference type="ARBA" id="ARBA00022884"/>
    </source>
</evidence>
<proteinExistence type="inferred from homology"/>
<evidence type="ECO:0000256" key="5">
    <source>
        <dbReference type="ARBA" id="ARBA00022801"/>
    </source>
</evidence>
<evidence type="ECO:0000313" key="10">
    <source>
        <dbReference type="Proteomes" id="UP000002027"/>
    </source>
</evidence>
<dbReference type="eggNOG" id="COG0594">
    <property type="taxonomic scope" value="Bacteria"/>
</dbReference>
<dbReference type="HOGENOM" id="CLU_117179_9_3_0"/>
<organism evidence="9 10">
    <name type="scientific">Sphaerobacter thermophilus (strain ATCC 49802 / DSM 20745 / KCCM 41009 / NCIMB 13125 / S 6022)</name>
    <dbReference type="NCBI Taxonomy" id="479434"/>
    <lineage>
        <taxon>Bacteria</taxon>
        <taxon>Pseudomonadati</taxon>
        <taxon>Thermomicrobiota</taxon>
        <taxon>Thermomicrobia</taxon>
        <taxon>Sphaerobacterales</taxon>
        <taxon>Sphaerobacterineae</taxon>
        <taxon>Sphaerobacteraceae</taxon>
        <taxon>Sphaerobacter</taxon>
    </lineage>
</organism>
<dbReference type="GO" id="GO:0001682">
    <property type="term" value="P:tRNA 5'-leader removal"/>
    <property type="evidence" value="ECO:0007669"/>
    <property type="project" value="UniProtKB-UniRule"/>
</dbReference>
<keyword evidence="3 7" id="KW-0540">Nuclease</keyword>
<accession>D1C665</accession>
<evidence type="ECO:0000256" key="7">
    <source>
        <dbReference type="HAMAP-Rule" id="MF_00227"/>
    </source>
</evidence>
<dbReference type="PANTHER" id="PTHR33992:SF1">
    <property type="entry name" value="RIBONUCLEASE P PROTEIN COMPONENT"/>
    <property type="match status" value="1"/>
</dbReference>
<dbReference type="GO" id="GO:0030677">
    <property type="term" value="C:ribonuclease P complex"/>
    <property type="evidence" value="ECO:0007669"/>
    <property type="project" value="TreeGrafter"/>
</dbReference>
<comment type="similarity">
    <text evidence="7">Belongs to the RnpA family.</text>
</comment>
<evidence type="ECO:0000256" key="3">
    <source>
        <dbReference type="ARBA" id="ARBA00022722"/>
    </source>
</evidence>
<dbReference type="Pfam" id="PF00825">
    <property type="entry name" value="Ribonuclease_P"/>
    <property type="match status" value="1"/>
</dbReference>
<dbReference type="InterPro" id="IPR000100">
    <property type="entry name" value="RNase_P"/>
</dbReference>
<dbReference type="HAMAP" id="MF_00227">
    <property type="entry name" value="RNase_P"/>
    <property type="match status" value="1"/>
</dbReference>
<dbReference type="EC" id="3.1.26.5" evidence="7 8"/>
<dbReference type="InterPro" id="IPR014721">
    <property type="entry name" value="Ribsml_uS5_D2-typ_fold_subgr"/>
</dbReference>
<dbReference type="Proteomes" id="UP000002027">
    <property type="component" value="Chromosome 1"/>
</dbReference>
<dbReference type="GO" id="GO:0004526">
    <property type="term" value="F:ribonuclease P activity"/>
    <property type="evidence" value="ECO:0007669"/>
    <property type="project" value="UniProtKB-UniRule"/>
</dbReference>
<keyword evidence="10" id="KW-1185">Reference proteome</keyword>
<dbReference type="RefSeq" id="WP_012870651.1">
    <property type="nucleotide sequence ID" value="NC_013523.1"/>
</dbReference>
<dbReference type="NCBIfam" id="TIGR00188">
    <property type="entry name" value="rnpA"/>
    <property type="match status" value="1"/>
</dbReference>
<gene>
    <name evidence="7" type="primary">rnpA</name>
    <name evidence="9" type="ordered locus">Sthe_0164</name>
</gene>
<comment type="function">
    <text evidence="1 7">RNaseP catalyzes the removal of the 5'-leader sequence from pre-tRNA to produce the mature 5'-terminus. It can also cleave other RNA substrates such as 4.5S RNA. The protein component plays an auxiliary but essential role in vivo by binding to the 5'-leader sequence and broadening the substrate specificity of the ribozyme.</text>
</comment>